<keyword evidence="5 6" id="KW-0472">Membrane</keyword>
<evidence type="ECO:0000313" key="7">
    <source>
        <dbReference type="EMBL" id="PTQ91319.1"/>
    </source>
</evidence>
<dbReference type="EMBL" id="QAON01000001">
    <property type="protein sequence ID" value="PTQ91319.1"/>
    <property type="molecule type" value="Genomic_DNA"/>
</dbReference>
<evidence type="ECO:0000256" key="6">
    <source>
        <dbReference type="SAM" id="Phobius"/>
    </source>
</evidence>
<dbReference type="Pfam" id="PF01594">
    <property type="entry name" value="AI-2E_transport"/>
    <property type="match status" value="1"/>
</dbReference>
<proteinExistence type="inferred from homology"/>
<protein>
    <submittedName>
        <fullName evidence="7">Putative PurR-regulated permease PerM</fullName>
    </submittedName>
</protein>
<feature type="transmembrane region" description="Helical" evidence="6">
    <location>
        <begin position="12"/>
        <end position="45"/>
    </location>
</feature>
<evidence type="ECO:0000256" key="5">
    <source>
        <dbReference type="ARBA" id="ARBA00023136"/>
    </source>
</evidence>
<evidence type="ECO:0000256" key="2">
    <source>
        <dbReference type="ARBA" id="ARBA00009773"/>
    </source>
</evidence>
<comment type="subcellular location">
    <subcellularLocation>
        <location evidence="1">Membrane</location>
        <topology evidence="1">Multi-pass membrane protein</topology>
    </subcellularLocation>
</comment>
<sequence>METLATKGLHRALLAIILIILFVLAYQVLAIFMIPVAWAGILAYVTWPAYARLQRRFPYHPNTVAGLMSFALTLLIVVPLLVAIFTLRHEAALVYDLIASKIGQGSFQLPTWLKTWPFAKELQAFLDNLLANPESFKAQIQIWFQKGFGAAAQVAGSIGKNVAKLMMVLFILFFFYRDGEKIVAQVQRALQVLIGERVHRYIQAIGDTTRAVVYGIVLTALAQGFLAGVGYAVAGLESPVFLAALTAMIAMIPFGTPFAWGSIALWLMMSGQHVAGIGLALWGALVVSSIDNVIRPLVISSATQIPFLLVMFGVLGGLSAFGMVGLFLGPVILAILLAIWQQWLDDKPTAED</sequence>
<feature type="transmembrane region" description="Helical" evidence="6">
    <location>
        <begin position="65"/>
        <end position="87"/>
    </location>
</feature>
<gene>
    <name evidence="7" type="ORF">C8N29_101392</name>
</gene>
<feature type="transmembrane region" description="Helical" evidence="6">
    <location>
        <begin position="211"/>
        <end position="234"/>
    </location>
</feature>
<dbReference type="GO" id="GO:0016020">
    <property type="term" value="C:membrane"/>
    <property type="evidence" value="ECO:0007669"/>
    <property type="project" value="UniProtKB-SubCell"/>
</dbReference>
<keyword evidence="3 6" id="KW-0812">Transmembrane</keyword>
<comment type="caution">
    <text evidence="7">The sequence shown here is derived from an EMBL/GenBank/DDBJ whole genome shotgun (WGS) entry which is preliminary data.</text>
</comment>
<accession>A0A2T5J3X5</accession>
<name>A0A2T5J3X5_9GAMM</name>
<keyword evidence="8" id="KW-1185">Reference proteome</keyword>
<evidence type="ECO:0000256" key="4">
    <source>
        <dbReference type="ARBA" id="ARBA00022989"/>
    </source>
</evidence>
<evidence type="ECO:0000256" key="3">
    <source>
        <dbReference type="ARBA" id="ARBA00022692"/>
    </source>
</evidence>
<evidence type="ECO:0000313" key="8">
    <source>
        <dbReference type="Proteomes" id="UP000244223"/>
    </source>
</evidence>
<evidence type="ECO:0000256" key="1">
    <source>
        <dbReference type="ARBA" id="ARBA00004141"/>
    </source>
</evidence>
<dbReference type="Proteomes" id="UP000244223">
    <property type="component" value="Unassembled WGS sequence"/>
</dbReference>
<organism evidence="7 8">
    <name type="scientific">Agitococcus lubricus</name>
    <dbReference type="NCBI Taxonomy" id="1077255"/>
    <lineage>
        <taxon>Bacteria</taxon>
        <taxon>Pseudomonadati</taxon>
        <taxon>Pseudomonadota</taxon>
        <taxon>Gammaproteobacteria</taxon>
        <taxon>Moraxellales</taxon>
        <taxon>Moraxellaceae</taxon>
        <taxon>Agitococcus</taxon>
    </lineage>
</organism>
<comment type="similarity">
    <text evidence="2">Belongs to the autoinducer-2 exporter (AI-2E) (TC 2.A.86) family.</text>
</comment>
<dbReference type="AlphaFoldDB" id="A0A2T5J3X5"/>
<feature type="transmembrane region" description="Helical" evidence="6">
    <location>
        <begin position="274"/>
        <end position="294"/>
    </location>
</feature>
<feature type="transmembrane region" description="Helical" evidence="6">
    <location>
        <begin position="306"/>
        <end position="339"/>
    </location>
</feature>
<keyword evidence="4 6" id="KW-1133">Transmembrane helix</keyword>
<dbReference type="PANTHER" id="PTHR21716">
    <property type="entry name" value="TRANSMEMBRANE PROTEIN"/>
    <property type="match status" value="1"/>
</dbReference>
<dbReference type="PANTHER" id="PTHR21716:SF4">
    <property type="entry name" value="TRANSMEMBRANE PROTEIN 245"/>
    <property type="match status" value="1"/>
</dbReference>
<dbReference type="InterPro" id="IPR002549">
    <property type="entry name" value="AI-2E-like"/>
</dbReference>
<reference evidence="7 8" key="1">
    <citation type="submission" date="2018-04" db="EMBL/GenBank/DDBJ databases">
        <title>Genomic Encyclopedia of Archaeal and Bacterial Type Strains, Phase II (KMG-II): from individual species to whole genera.</title>
        <authorList>
            <person name="Goeker M."/>
        </authorList>
    </citation>
    <scope>NUCLEOTIDE SEQUENCE [LARGE SCALE GENOMIC DNA]</scope>
    <source>
        <strain evidence="7 8">DSM 5822</strain>
    </source>
</reference>
<feature type="transmembrane region" description="Helical" evidence="6">
    <location>
        <begin position="240"/>
        <end position="267"/>
    </location>
</feature>